<keyword evidence="3" id="KW-1185">Reference proteome</keyword>
<dbReference type="SUPFAM" id="SSF53098">
    <property type="entry name" value="Ribonuclease H-like"/>
    <property type="match status" value="1"/>
</dbReference>
<dbReference type="GO" id="GO:0006139">
    <property type="term" value="P:nucleobase-containing compound metabolic process"/>
    <property type="evidence" value="ECO:0007669"/>
    <property type="project" value="InterPro"/>
</dbReference>
<feature type="domain" description="3'-5' exonuclease" evidence="1">
    <location>
        <begin position="10"/>
        <end position="214"/>
    </location>
</feature>
<dbReference type="GO" id="GO:0003676">
    <property type="term" value="F:nucleic acid binding"/>
    <property type="evidence" value="ECO:0007669"/>
    <property type="project" value="InterPro"/>
</dbReference>
<dbReference type="Gene3D" id="3.30.420.10">
    <property type="entry name" value="Ribonuclease H-like superfamily/Ribonuclease H"/>
    <property type="match status" value="1"/>
</dbReference>
<dbReference type="AlphaFoldDB" id="A0A6A6UMK7"/>
<dbReference type="OrthoDB" id="26838at2759"/>
<sequence>MSTTLAQSNVTFIDTEASLLPLLDSIANLGTNPPSLYIDLEGIALGRHGSISILSLYIAPTKNTYLIDIHSLGEAAFSTTIKSGTSLKTVLESSAIPKVVFDIRNDSDALFSLFQISVDGIKDLQLMELASRGRSRKFVSGLAKCIEKDSPISAVAKMEWRATKERGCQLFAPEKGGSYEVFNERPLKPEIMQYCKQDVELLPGLYGVYNAKLRKRGQAFWRVQIRETTKDRIKQSQSPSYDGQSNSKAFGWDDDFIDSAIESWNDDIMMEAMGG</sequence>
<dbReference type="Pfam" id="PF01612">
    <property type="entry name" value="DNA_pol_A_exo1"/>
    <property type="match status" value="1"/>
</dbReference>
<evidence type="ECO:0000313" key="2">
    <source>
        <dbReference type="EMBL" id="KAF2672683.1"/>
    </source>
</evidence>
<name>A0A6A6UMK7_9PEZI</name>
<dbReference type="InterPro" id="IPR036397">
    <property type="entry name" value="RNaseH_sf"/>
</dbReference>
<organism evidence="2 3">
    <name type="scientific">Microthyrium microscopicum</name>
    <dbReference type="NCBI Taxonomy" id="703497"/>
    <lineage>
        <taxon>Eukaryota</taxon>
        <taxon>Fungi</taxon>
        <taxon>Dikarya</taxon>
        <taxon>Ascomycota</taxon>
        <taxon>Pezizomycotina</taxon>
        <taxon>Dothideomycetes</taxon>
        <taxon>Dothideomycetes incertae sedis</taxon>
        <taxon>Microthyriales</taxon>
        <taxon>Microthyriaceae</taxon>
        <taxon>Microthyrium</taxon>
    </lineage>
</organism>
<evidence type="ECO:0000313" key="3">
    <source>
        <dbReference type="Proteomes" id="UP000799302"/>
    </source>
</evidence>
<dbReference type="EMBL" id="MU004231">
    <property type="protein sequence ID" value="KAF2672683.1"/>
    <property type="molecule type" value="Genomic_DNA"/>
</dbReference>
<dbReference type="PANTHER" id="PTHR43040">
    <property type="entry name" value="RIBONUCLEASE D"/>
    <property type="match status" value="1"/>
</dbReference>
<dbReference type="Proteomes" id="UP000799302">
    <property type="component" value="Unassembled WGS sequence"/>
</dbReference>
<dbReference type="InterPro" id="IPR012337">
    <property type="entry name" value="RNaseH-like_sf"/>
</dbReference>
<proteinExistence type="predicted"/>
<gene>
    <name evidence="2" type="ORF">BT63DRAFT_133609</name>
</gene>
<protein>
    <submittedName>
        <fullName evidence="2">Domain-containing protein 1</fullName>
    </submittedName>
</protein>
<accession>A0A6A6UMK7</accession>
<reference evidence="2" key="1">
    <citation type="journal article" date="2020" name="Stud. Mycol.">
        <title>101 Dothideomycetes genomes: a test case for predicting lifestyles and emergence of pathogens.</title>
        <authorList>
            <person name="Haridas S."/>
            <person name="Albert R."/>
            <person name="Binder M."/>
            <person name="Bloem J."/>
            <person name="Labutti K."/>
            <person name="Salamov A."/>
            <person name="Andreopoulos B."/>
            <person name="Baker S."/>
            <person name="Barry K."/>
            <person name="Bills G."/>
            <person name="Bluhm B."/>
            <person name="Cannon C."/>
            <person name="Castanera R."/>
            <person name="Culley D."/>
            <person name="Daum C."/>
            <person name="Ezra D."/>
            <person name="Gonzalez J."/>
            <person name="Henrissat B."/>
            <person name="Kuo A."/>
            <person name="Liang C."/>
            <person name="Lipzen A."/>
            <person name="Lutzoni F."/>
            <person name="Magnuson J."/>
            <person name="Mondo S."/>
            <person name="Nolan M."/>
            <person name="Ohm R."/>
            <person name="Pangilinan J."/>
            <person name="Park H.-J."/>
            <person name="Ramirez L."/>
            <person name="Alfaro M."/>
            <person name="Sun H."/>
            <person name="Tritt A."/>
            <person name="Yoshinaga Y."/>
            <person name="Zwiers L.-H."/>
            <person name="Turgeon B."/>
            <person name="Goodwin S."/>
            <person name="Spatafora J."/>
            <person name="Crous P."/>
            <person name="Grigoriev I."/>
        </authorList>
    </citation>
    <scope>NUCLEOTIDE SEQUENCE</scope>
    <source>
        <strain evidence="2">CBS 115976</strain>
    </source>
</reference>
<dbReference type="PANTHER" id="PTHR43040:SF1">
    <property type="entry name" value="RIBONUCLEASE D"/>
    <property type="match status" value="1"/>
</dbReference>
<dbReference type="SMART" id="SM00474">
    <property type="entry name" value="35EXOc"/>
    <property type="match status" value="1"/>
</dbReference>
<evidence type="ECO:0000259" key="1">
    <source>
        <dbReference type="SMART" id="SM00474"/>
    </source>
</evidence>
<dbReference type="GO" id="GO:0008408">
    <property type="term" value="F:3'-5' exonuclease activity"/>
    <property type="evidence" value="ECO:0007669"/>
    <property type="project" value="InterPro"/>
</dbReference>
<dbReference type="InterPro" id="IPR002562">
    <property type="entry name" value="3'-5'_exonuclease_dom"/>
</dbReference>